<gene>
    <name evidence="2" type="ORF">LP129_07995</name>
</gene>
<protein>
    <submittedName>
        <fullName evidence="2">DUF4132 domain-containing protein</fullName>
    </submittedName>
</protein>
<organism evidence="2 3">
    <name type="scientific">Moraxella bovis</name>
    <dbReference type="NCBI Taxonomy" id="476"/>
    <lineage>
        <taxon>Bacteria</taxon>
        <taxon>Pseudomonadati</taxon>
        <taxon>Pseudomonadota</taxon>
        <taxon>Gammaproteobacteria</taxon>
        <taxon>Moraxellales</taxon>
        <taxon>Moraxellaceae</taxon>
        <taxon>Moraxella</taxon>
    </lineage>
</organism>
<dbReference type="Gene3D" id="1.25.10.10">
    <property type="entry name" value="Leucine-rich Repeat Variant"/>
    <property type="match status" value="2"/>
</dbReference>
<reference evidence="2 3" key="1">
    <citation type="journal article" date="2022" name="BMC Microbiol.">
        <title>Whole genome sequencing of Moraxella bovis strains from North America reveals two genotypes with different genetic determinants.</title>
        <authorList>
            <person name="Wynn E.L."/>
            <person name="Hille M.M."/>
            <person name="Loy J.D."/>
            <person name="Schuller G."/>
            <person name="Kuhn K.L."/>
            <person name="Dickey A.M."/>
            <person name="Bono J.L."/>
            <person name="Clawson M.L."/>
        </authorList>
    </citation>
    <scope>NUCLEOTIDE SEQUENCE [LARGE SCALE GENOMIC DNA]</scope>
    <source>
        <strain evidence="2 3">SAM57978</strain>
    </source>
</reference>
<name>A0AAX3ER45_MORBO</name>
<evidence type="ECO:0000313" key="2">
    <source>
        <dbReference type="EMBL" id="UZA50493.1"/>
    </source>
</evidence>
<dbReference type="Pfam" id="PF13569">
    <property type="entry name" value="DUF4132"/>
    <property type="match status" value="1"/>
</dbReference>
<dbReference type="InterPro" id="IPR025406">
    <property type="entry name" value="DUF4132"/>
</dbReference>
<sequence length="1265" mass="143718">MSTLKSHLPETWRDATFELLTQYATPLRHMDESYVQSVLTYIITGDNPEIVATLHARNDNKGIELTGNMGDYRWGSSDWGLSKEVKKDKNRCVTARGNLYNHLFERLTPEQIVRYAKTMVAITCEKNNPQFHDPVPVWFAYLLSDAFRRVNNPNEIAVKKSWSLANLLTLLQSEDADESTGIQQILGAFFERKNDSSWYDDGMLHICELPDFKDFLATHQALACDFLRTLSARGQVVFLNYLKKQDLSHADNAVFVSPAFTALVVALALSDKKTVRELATPLLGGLGNEQTVSHLSEFLSNGTSKERTNACDYLARLGETARPILQNALAQEKLKSVQTAITNALARLDTAEQAGDTDIELPPMAMPEIQTLSDSIHKILSENFDLVYERYQKDAEEEQACNEAHKGDKNYYKSTWRQHGFKSFAKINKESFIKDACDALKGNGKNSQFNRDYLKEVVNFNKTISNLPEFGLYHALLLDTHPSHHWVNWDDVFNFCKPEHWQDLELRQFVYYLEQVGFGSEKANRLIAENYLEDRWSILSDFIMDDDKIYPFFVENPEFLEEAFGLLPNKSDNRYYGFTAENAINILGKFPTLPKIFIAPLLELALGNQKTLRFQAQELLARLPNVHERAIEALADGKQEIRITAIKWLARLNEKSAIKPLYDLLKKEKKEVVIAEILTALESLGEDISPYLDPKALLKDAQKGLKGKISSTLAWFDFDGLPAVSWQNGKAVDKDIVKWWVVLAEKTKDPRPNALFVRYLELLDEKSQKALSLHLLQAFIAEDTRHPSLDEASKIAERDAQGRLDDYQYWYKQSPEWHPEYANITLEQVKAEIIREHMSIYLGSAIKSKGLLALATKTQGAVAVKILQDFMKNHYNRRSQVEAMLMSFATSDDPLIIQLLLGISRRYKMQTIQELAKSLVGEIAERNGWTADELADRTIPTAGFDDDGILRIEYGSRHLTAYIDDKDKFVLKNEYGKVIKSLPTARADDDKTLIKDAKALFSNAKKEYKQVLDLQTARLYEAMCAERSWASSDWQEYLYKHPLMKRLVARLVWLELDGTGAVVQAFRPADDGSLLNLDDDEITLGAGSRIKVAHRVLLDDETAEDWVGHFKDYKVEFLFNQMINALPDLTATPAYPEQASDETTINAFKGYLTDTYSLRGIVTKMGYVRASIEDGGSFDSYYKPFDSLGVSAVIGFSGSYVPEENLPAVVYGLSFEDKTVRSWSKPNKPIAEIPPVLLAECFADYQALAEKTQGFDKEWEKKTPW</sequence>
<feature type="domain" description="DUF4132" evidence="1">
    <location>
        <begin position="976"/>
        <end position="1167"/>
    </location>
</feature>
<dbReference type="SUPFAM" id="SSF48371">
    <property type="entry name" value="ARM repeat"/>
    <property type="match status" value="1"/>
</dbReference>
<dbReference type="InterPro" id="IPR016024">
    <property type="entry name" value="ARM-type_fold"/>
</dbReference>
<dbReference type="GeneID" id="77188518"/>
<accession>A0AAX3ER45</accession>
<dbReference type="EMBL" id="CP087781">
    <property type="protein sequence ID" value="UZA50493.1"/>
    <property type="molecule type" value="Genomic_DNA"/>
</dbReference>
<evidence type="ECO:0000259" key="1">
    <source>
        <dbReference type="Pfam" id="PF13569"/>
    </source>
</evidence>
<evidence type="ECO:0000313" key="3">
    <source>
        <dbReference type="Proteomes" id="UP001163283"/>
    </source>
</evidence>
<dbReference type="RefSeq" id="WP_264675860.1">
    <property type="nucleotide sequence ID" value="NZ_CP087768.1"/>
</dbReference>
<dbReference type="Proteomes" id="UP001163283">
    <property type="component" value="Chromosome"/>
</dbReference>
<dbReference type="AlphaFoldDB" id="A0AAX3ER45"/>
<proteinExistence type="predicted"/>
<dbReference type="InterPro" id="IPR011989">
    <property type="entry name" value="ARM-like"/>
</dbReference>